<reference evidence="1" key="1">
    <citation type="submission" date="2014-11" db="EMBL/GenBank/DDBJ databases">
        <authorList>
            <person name="Amaro Gonzalez C."/>
        </authorList>
    </citation>
    <scope>NUCLEOTIDE SEQUENCE</scope>
</reference>
<dbReference type="AlphaFoldDB" id="A0A0E9XTX3"/>
<sequence>MIMSVVTDFAALNYRTVSN</sequence>
<accession>A0A0E9XTX3</accession>
<organism evidence="1">
    <name type="scientific">Anguilla anguilla</name>
    <name type="common">European freshwater eel</name>
    <name type="synonym">Muraena anguilla</name>
    <dbReference type="NCBI Taxonomy" id="7936"/>
    <lineage>
        <taxon>Eukaryota</taxon>
        <taxon>Metazoa</taxon>
        <taxon>Chordata</taxon>
        <taxon>Craniata</taxon>
        <taxon>Vertebrata</taxon>
        <taxon>Euteleostomi</taxon>
        <taxon>Actinopterygii</taxon>
        <taxon>Neopterygii</taxon>
        <taxon>Teleostei</taxon>
        <taxon>Anguilliformes</taxon>
        <taxon>Anguillidae</taxon>
        <taxon>Anguilla</taxon>
    </lineage>
</organism>
<protein>
    <submittedName>
        <fullName evidence="1">Uncharacterized protein</fullName>
    </submittedName>
</protein>
<reference evidence="1" key="2">
    <citation type="journal article" date="2015" name="Fish Shellfish Immunol.">
        <title>Early steps in the European eel (Anguilla anguilla)-Vibrio vulnificus interaction in the gills: Role of the RtxA13 toxin.</title>
        <authorList>
            <person name="Callol A."/>
            <person name="Pajuelo D."/>
            <person name="Ebbesson L."/>
            <person name="Teles M."/>
            <person name="MacKenzie S."/>
            <person name="Amaro C."/>
        </authorList>
    </citation>
    <scope>NUCLEOTIDE SEQUENCE</scope>
</reference>
<proteinExistence type="predicted"/>
<dbReference type="EMBL" id="GBXM01002458">
    <property type="protein sequence ID" value="JAI06120.1"/>
    <property type="molecule type" value="Transcribed_RNA"/>
</dbReference>
<name>A0A0E9XTX3_ANGAN</name>
<evidence type="ECO:0000313" key="1">
    <source>
        <dbReference type="EMBL" id="JAI06120.1"/>
    </source>
</evidence>